<accession>X0Y8E5</accession>
<evidence type="ECO:0000313" key="2">
    <source>
        <dbReference type="EMBL" id="GAG52139.1"/>
    </source>
</evidence>
<feature type="domain" description="Uroporphyrinogen decarboxylase (URO-D)" evidence="1">
    <location>
        <begin position="154"/>
        <end position="224"/>
    </location>
</feature>
<proteinExistence type="predicted"/>
<organism evidence="2">
    <name type="scientific">marine sediment metagenome</name>
    <dbReference type="NCBI Taxonomy" id="412755"/>
    <lineage>
        <taxon>unclassified sequences</taxon>
        <taxon>metagenomes</taxon>
        <taxon>ecological metagenomes</taxon>
    </lineage>
</organism>
<gene>
    <name evidence="2" type="ORF">S01H1_79407</name>
</gene>
<name>X0Y8E5_9ZZZZ</name>
<feature type="non-terminal residue" evidence="2">
    <location>
        <position position="1"/>
    </location>
</feature>
<protein>
    <recommendedName>
        <fullName evidence="1">Uroporphyrinogen decarboxylase (URO-D) domain-containing protein</fullName>
    </recommendedName>
</protein>
<evidence type="ECO:0000259" key="1">
    <source>
        <dbReference type="Pfam" id="PF01208"/>
    </source>
</evidence>
<dbReference type="Gene3D" id="3.20.20.210">
    <property type="match status" value="1"/>
</dbReference>
<dbReference type="SUPFAM" id="SSF51726">
    <property type="entry name" value="UROD/MetE-like"/>
    <property type="match status" value="1"/>
</dbReference>
<comment type="caution">
    <text evidence="2">The sequence shown here is derived from an EMBL/GenBank/DDBJ whole genome shotgun (WGS) entry which is preliminary data.</text>
</comment>
<sequence>RERLLTALDGYTPDRVPCALSFCHVDLGTPSPAGAYRDDLVDVQFIQTPVSPKEQALAERVSNLPFDTRLGSPEQVLTYKRWDYHPEAPNQRNPLANARTLDDLRAYPFPDVSGAYDVDRLSAEVAAWHARGLGVGGNLPHLGGELFESAWRLRGLETFLLDLLRRPDWADYLLDRLTALARRYAQTLATAGVDVLALDDDVGMAGTMFVSPALWRRFFKPRMAE</sequence>
<reference evidence="2" key="1">
    <citation type="journal article" date="2014" name="Front. Microbiol.">
        <title>High frequency of phylogenetically diverse reductive dehalogenase-homologous genes in deep subseafloor sedimentary metagenomes.</title>
        <authorList>
            <person name="Kawai M."/>
            <person name="Futagami T."/>
            <person name="Toyoda A."/>
            <person name="Takaki Y."/>
            <person name="Nishi S."/>
            <person name="Hori S."/>
            <person name="Arai W."/>
            <person name="Tsubouchi T."/>
            <person name="Morono Y."/>
            <person name="Uchiyama I."/>
            <person name="Ito T."/>
            <person name="Fujiyama A."/>
            <person name="Inagaki F."/>
            <person name="Takami H."/>
        </authorList>
    </citation>
    <scope>NUCLEOTIDE SEQUENCE</scope>
    <source>
        <strain evidence="2">Expedition CK06-06</strain>
    </source>
</reference>
<dbReference type="Pfam" id="PF01208">
    <property type="entry name" value="URO-D"/>
    <property type="match status" value="1"/>
</dbReference>
<dbReference type="InterPro" id="IPR038071">
    <property type="entry name" value="UROD/MetE-like_sf"/>
</dbReference>
<dbReference type="GO" id="GO:0004853">
    <property type="term" value="F:uroporphyrinogen decarboxylase activity"/>
    <property type="evidence" value="ECO:0007669"/>
    <property type="project" value="InterPro"/>
</dbReference>
<dbReference type="EMBL" id="BARS01053526">
    <property type="protein sequence ID" value="GAG52139.1"/>
    <property type="molecule type" value="Genomic_DNA"/>
</dbReference>
<dbReference type="GO" id="GO:0006779">
    <property type="term" value="P:porphyrin-containing compound biosynthetic process"/>
    <property type="evidence" value="ECO:0007669"/>
    <property type="project" value="InterPro"/>
</dbReference>
<dbReference type="AlphaFoldDB" id="X0Y8E5"/>
<dbReference type="InterPro" id="IPR000257">
    <property type="entry name" value="Uroporphyrinogen_deCOase"/>
</dbReference>
<feature type="non-terminal residue" evidence="2">
    <location>
        <position position="225"/>
    </location>
</feature>